<dbReference type="InterPro" id="IPR039255">
    <property type="entry name" value="YceD_bac"/>
</dbReference>
<dbReference type="RefSeq" id="WP_032136951.1">
    <property type="nucleotide sequence ID" value="NZ_CCNJ01000040.1"/>
</dbReference>
<dbReference type="GO" id="GO:0042254">
    <property type="term" value="P:ribosome biogenesis"/>
    <property type="evidence" value="ECO:0007669"/>
    <property type="project" value="UniProtKB-KW"/>
</dbReference>
<evidence type="ECO:0000256" key="2">
    <source>
        <dbReference type="ARBA" id="ARBA00010740"/>
    </source>
</evidence>
<evidence type="ECO:0000313" key="7">
    <source>
        <dbReference type="EMBL" id="SNB51619.1"/>
    </source>
</evidence>
<keyword evidence="8" id="KW-1185">Reference proteome</keyword>
<dbReference type="EMBL" id="FXUV02000001">
    <property type="protein sequence ID" value="SNB51619.1"/>
    <property type="molecule type" value="Genomic_DNA"/>
</dbReference>
<dbReference type="STRING" id="1522312.GCA_900177895_02072"/>
<evidence type="ECO:0000256" key="4">
    <source>
        <dbReference type="ARBA" id="ARBA00022517"/>
    </source>
</evidence>
<evidence type="ECO:0000313" key="8">
    <source>
        <dbReference type="Proteomes" id="UP000215450"/>
    </source>
</evidence>
<dbReference type="PANTHER" id="PTHR38099">
    <property type="entry name" value="LARGE RIBOSOMAL RNA SUBUNIT ACCUMULATION PROTEIN YCED"/>
    <property type="match status" value="1"/>
</dbReference>
<dbReference type="Pfam" id="PF02620">
    <property type="entry name" value="YceD"/>
    <property type="match status" value="1"/>
</dbReference>
<reference evidence="8" key="3">
    <citation type="submission" date="2017-06" db="EMBL/GenBank/DDBJ databases">
        <authorList>
            <person name="Laurent S."/>
        </authorList>
    </citation>
    <scope>NUCLEOTIDE SEQUENCE [LARGE SCALE GENOMIC DNA]</scope>
</reference>
<gene>
    <name evidence="6" type="ORF">KEBURONENSIS_00118</name>
</gene>
<dbReference type="PANTHER" id="PTHR38099:SF1">
    <property type="entry name" value="LARGE RIBOSOMAL RNA SUBUNIT ACCUMULATION PROTEIN YCED"/>
    <property type="match status" value="1"/>
</dbReference>
<dbReference type="GeneID" id="83626157"/>
<dbReference type="Proteomes" id="UP000215450">
    <property type="component" value="Unassembled WGS sequence"/>
</dbReference>
<evidence type="ECO:0000313" key="6">
    <source>
        <dbReference type="EMBL" id="SMQ11763.1"/>
    </source>
</evidence>
<dbReference type="InterPro" id="IPR003772">
    <property type="entry name" value="YceD"/>
</dbReference>
<dbReference type="OrthoDB" id="5297600at2"/>
<comment type="function">
    <text evidence="1">Plays a role in synthesis, processing and/or stability of 23S rRNA.</text>
</comment>
<proteinExistence type="inferred from homology"/>
<evidence type="ECO:0000256" key="5">
    <source>
        <dbReference type="ARBA" id="ARBA00031841"/>
    </source>
</evidence>
<evidence type="ECO:0000256" key="1">
    <source>
        <dbReference type="ARBA" id="ARBA00002868"/>
    </source>
</evidence>
<name>A0A238HDH6_9NEIS</name>
<reference evidence="7" key="2">
    <citation type="submission" date="2017-06" db="EMBL/GenBank/DDBJ databases">
        <authorList>
            <person name="Kim H.J."/>
            <person name="Triplett B.A."/>
        </authorList>
    </citation>
    <scope>NUCLEOTIDE SEQUENCE [LARGE SCALE GENOMIC DNA]</scope>
    <source>
        <strain evidence="7">Kingella_eburonensis</strain>
    </source>
</reference>
<protein>
    <recommendedName>
        <fullName evidence="3">Large ribosomal RNA subunit accumulation protein YceD</fullName>
    </recommendedName>
    <alternativeName>
        <fullName evidence="5">23S rRNA accumulation protein YceD</fullName>
    </alternativeName>
</protein>
<organism evidence="6">
    <name type="scientific">Kingella negevensis</name>
    <dbReference type="NCBI Taxonomy" id="1522312"/>
    <lineage>
        <taxon>Bacteria</taxon>
        <taxon>Pseudomonadati</taxon>
        <taxon>Pseudomonadota</taxon>
        <taxon>Betaproteobacteria</taxon>
        <taxon>Neisseriales</taxon>
        <taxon>Neisseriaceae</taxon>
        <taxon>Kingella</taxon>
    </lineage>
</organism>
<comment type="similarity">
    <text evidence="2">Belongs to the DUF177 domain family.</text>
</comment>
<accession>A0A238HDH6</accession>
<evidence type="ECO:0000256" key="3">
    <source>
        <dbReference type="ARBA" id="ARBA00015716"/>
    </source>
</evidence>
<keyword evidence="4" id="KW-0690">Ribosome biogenesis</keyword>
<reference evidence="6" key="1">
    <citation type="submission" date="2017-05" db="EMBL/GenBank/DDBJ databases">
        <authorList>
            <person name="Song R."/>
            <person name="Chenine A.L."/>
            <person name="Ruprecht R.M."/>
        </authorList>
    </citation>
    <scope>NUCLEOTIDE SEQUENCE</scope>
    <source>
        <strain evidence="6">Kingella_eburonensis</strain>
    </source>
</reference>
<sequence>MLNRILIDPQAFAIKQESLQGKVSLNDLDERVWSHDFTELSSELAYTLKGGVDRWQRPFLTLSLSGCLPLQCQRCMKPVDFALDENVRIVLFETEESLDEAMLADEELEGMLLEAELDVFSLIEDQILMALPFSPKHEQCGSTDLDAVNQDKPNPFAVLAGLKKSD</sequence>
<dbReference type="AlphaFoldDB" id="A0A238HDH6"/>
<dbReference type="EMBL" id="FXUV01000001">
    <property type="protein sequence ID" value="SMQ11763.1"/>
    <property type="molecule type" value="Genomic_DNA"/>
</dbReference>